<evidence type="ECO:0000256" key="1">
    <source>
        <dbReference type="ARBA" id="ARBA00007992"/>
    </source>
</evidence>
<dbReference type="EMBL" id="WWBZ02000073">
    <property type="protein sequence ID" value="KAF4301750.1"/>
    <property type="molecule type" value="Genomic_DNA"/>
</dbReference>
<evidence type="ECO:0000313" key="7">
    <source>
        <dbReference type="Proteomes" id="UP000572817"/>
    </source>
</evidence>
<organism evidence="6 7">
    <name type="scientific">Botryosphaeria dothidea</name>
    <dbReference type="NCBI Taxonomy" id="55169"/>
    <lineage>
        <taxon>Eukaryota</taxon>
        <taxon>Fungi</taxon>
        <taxon>Dikarya</taxon>
        <taxon>Ascomycota</taxon>
        <taxon>Pezizomycotina</taxon>
        <taxon>Dothideomycetes</taxon>
        <taxon>Dothideomycetes incertae sedis</taxon>
        <taxon>Botryosphaeriales</taxon>
        <taxon>Botryosphaeriaceae</taxon>
        <taxon>Botryosphaeria</taxon>
    </lineage>
</organism>
<gene>
    <name evidence="6" type="ORF">GTA08_BOTSDO09621</name>
</gene>
<dbReference type="SUPFAM" id="SSF51905">
    <property type="entry name" value="FAD/NAD(P)-binding domain"/>
    <property type="match status" value="1"/>
</dbReference>
<proteinExistence type="inferred from homology"/>
<dbReference type="GO" id="GO:0071949">
    <property type="term" value="F:FAD binding"/>
    <property type="evidence" value="ECO:0007669"/>
    <property type="project" value="InterPro"/>
</dbReference>
<dbReference type="Pfam" id="PF01494">
    <property type="entry name" value="FAD_binding_3"/>
    <property type="match status" value="1"/>
</dbReference>
<dbReference type="InterPro" id="IPR002938">
    <property type="entry name" value="FAD-bd"/>
</dbReference>
<dbReference type="InterPro" id="IPR036188">
    <property type="entry name" value="FAD/NAD-bd_sf"/>
</dbReference>
<dbReference type="OrthoDB" id="2431938at2759"/>
<comment type="similarity">
    <text evidence="1">Belongs to the paxM FAD-dependent monooxygenase family.</text>
</comment>
<name>A0A8H4MY38_9PEZI</name>
<dbReference type="InterPro" id="IPR050562">
    <property type="entry name" value="FAD_mOase_fung"/>
</dbReference>
<dbReference type="AlphaFoldDB" id="A0A8H4MY38"/>
<evidence type="ECO:0000313" key="6">
    <source>
        <dbReference type="EMBL" id="KAF4301750.1"/>
    </source>
</evidence>
<dbReference type="GO" id="GO:0004497">
    <property type="term" value="F:monooxygenase activity"/>
    <property type="evidence" value="ECO:0007669"/>
    <property type="project" value="InterPro"/>
</dbReference>
<feature type="domain" description="FAD-binding" evidence="5">
    <location>
        <begin position="15"/>
        <end position="249"/>
    </location>
</feature>
<evidence type="ECO:0000256" key="4">
    <source>
        <dbReference type="ARBA" id="ARBA00023002"/>
    </source>
</evidence>
<dbReference type="PANTHER" id="PTHR47356:SF2">
    <property type="entry name" value="FAD-BINDING DOMAIN-CONTAINING PROTEIN-RELATED"/>
    <property type="match status" value="1"/>
</dbReference>
<evidence type="ECO:0000256" key="2">
    <source>
        <dbReference type="ARBA" id="ARBA00022630"/>
    </source>
</evidence>
<keyword evidence="2" id="KW-0285">Flavoprotein</keyword>
<sequence length="320" mass="36226">MHDEFGYSVAFMERRRLLEILYQNLPDRTKVQVNKVVTKIEQQTKEKDSIRVHTHDGCVYDADLVVGADGVHSVARAQMWKMAKALWPGAFPESERNSMTVEYACVFGISKGVPELNAGEQVLRVNEGWTLAVIPSKDDIVFWFIVQKLDKKYQYGKAPRFTSADAAERCKEFADVPVWKAVRFSDLWKKQEVVNMAALEESMFQTWSCGRLVCVGDSIHKMTINLGQGANCAIEDVAVLSNLLHDCLQKHPETKPSHQEIDALLRQFNSLHLPRASQIQAMSWLTTRVHALDGFLPKVIGRCRDAGIPTIVSNFFFRLG</sequence>
<protein>
    <submittedName>
        <fullName evidence="6">FAD binding domain-containing protein</fullName>
    </submittedName>
</protein>
<accession>A0A8H4MY38</accession>
<dbReference type="Proteomes" id="UP000572817">
    <property type="component" value="Unassembled WGS sequence"/>
</dbReference>
<dbReference type="PANTHER" id="PTHR47356">
    <property type="entry name" value="FAD-DEPENDENT MONOOXYGENASE ASQG-RELATED"/>
    <property type="match status" value="1"/>
</dbReference>
<comment type="caution">
    <text evidence="6">The sequence shown here is derived from an EMBL/GenBank/DDBJ whole genome shotgun (WGS) entry which is preliminary data.</text>
</comment>
<dbReference type="PRINTS" id="PR00420">
    <property type="entry name" value="RNGMNOXGNASE"/>
</dbReference>
<evidence type="ECO:0000259" key="5">
    <source>
        <dbReference type="Pfam" id="PF01494"/>
    </source>
</evidence>
<dbReference type="Gene3D" id="3.50.50.60">
    <property type="entry name" value="FAD/NAD(P)-binding domain"/>
    <property type="match status" value="1"/>
</dbReference>
<keyword evidence="3" id="KW-0274">FAD</keyword>
<evidence type="ECO:0000256" key="3">
    <source>
        <dbReference type="ARBA" id="ARBA00022827"/>
    </source>
</evidence>
<keyword evidence="7" id="KW-1185">Reference proteome</keyword>
<reference evidence="6" key="1">
    <citation type="submission" date="2020-04" db="EMBL/GenBank/DDBJ databases">
        <title>Genome Assembly and Annotation of Botryosphaeria dothidea sdau 11-99, a Latent Pathogen of Apple Fruit Ring Rot in China.</title>
        <authorList>
            <person name="Yu C."/>
            <person name="Diao Y."/>
            <person name="Lu Q."/>
            <person name="Zhao J."/>
            <person name="Cui S."/>
            <person name="Peng C."/>
            <person name="He B."/>
            <person name="Liu H."/>
        </authorList>
    </citation>
    <scope>NUCLEOTIDE SEQUENCE [LARGE SCALE GENOMIC DNA]</scope>
    <source>
        <strain evidence="6">Sdau11-99</strain>
    </source>
</reference>
<keyword evidence="4" id="KW-0560">Oxidoreductase</keyword>